<proteinExistence type="predicted"/>
<dbReference type="AlphaFoldDB" id="A0A1R1I7S3"/>
<protein>
    <submittedName>
        <fullName evidence="1">Uncharacterized protein</fullName>
    </submittedName>
</protein>
<dbReference type="STRING" id="418702.BJN45_05855"/>
<accession>A0A1R1I7S3</accession>
<dbReference type="OrthoDB" id="5297125at2"/>
<dbReference type="Proteomes" id="UP000187526">
    <property type="component" value="Unassembled WGS sequence"/>
</dbReference>
<evidence type="ECO:0000313" key="2">
    <source>
        <dbReference type="Proteomes" id="UP000187526"/>
    </source>
</evidence>
<dbReference type="EMBL" id="MTHD01000002">
    <property type="protein sequence ID" value="OMG54724.1"/>
    <property type="molecule type" value="Genomic_DNA"/>
</dbReference>
<gene>
    <name evidence="1" type="ORF">BJN45_05855</name>
</gene>
<name>A0A1R1I7S3_9RHOO</name>
<evidence type="ECO:0000313" key="1">
    <source>
        <dbReference type="EMBL" id="OMG54724.1"/>
    </source>
</evidence>
<keyword evidence="2" id="KW-1185">Reference proteome</keyword>
<reference evidence="1 2" key="1">
    <citation type="submission" date="2016-10" db="EMBL/GenBank/DDBJ databases">
        <title>Alkaliphiles isolated from bioreactors.</title>
        <authorList>
            <person name="Salah Z."/>
            <person name="Rout S.P."/>
            <person name="Humphreys P.N."/>
        </authorList>
    </citation>
    <scope>NUCLEOTIDE SEQUENCE [LARGE SCALE GENOMIC DNA]</scope>
    <source>
        <strain evidence="1 2">ZS02</strain>
    </source>
</reference>
<dbReference type="RefSeq" id="WP_076093051.1">
    <property type="nucleotide sequence ID" value="NZ_MTHD01000002.1"/>
</dbReference>
<sequence length="72" mass="8029">MKLPDELAPPLWLRADGRPLACVEKIRVLDDNYRELTQMLRDALEDGILLGCAESGLRAALHDLVDSVRPGF</sequence>
<comment type="caution">
    <text evidence="1">The sequence shown here is derived from an EMBL/GenBank/DDBJ whole genome shotgun (WGS) entry which is preliminary data.</text>
</comment>
<organism evidence="1 2">
    <name type="scientific">Azonexus hydrophilus</name>
    <dbReference type="NCBI Taxonomy" id="418702"/>
    <lineage>
        <taxon>Bacteria</taxon>
        <taxon>Pseudomonadati</taxon>
        <taxon>Pseudomonadota</taxon>
        <taxon>Betaproteobacteria</taxon>
        <taxon>Rhodocyclales</taxon>
        <taxon>Azonexaceae</taxon>
        <taxon>Azonexus</taxon>
    </lineage>
</organism>